<keyword evidence="4" id="KW-0143">Chaperone</keyword>
<evidence type="ECO:0000313" key="5">
    <source>
        <dbReference type="EMBL" id="KAK0579021.1"/>
    </source>
</evidence>
<evidence type="ECO:0000256" key="4">
    <source>
        <dbReference type="ARBA" id="ARBA00023186"/>
    </source>
</evidence>
<evidence type="ECO:0000256" key="1">
    <source>
        <dbReference type="ARBA" id="ARBA00006607"/>
    </source>
</evidence>
<dbReference type="GO" id="GO:0140662">
    <property type="term" value="F:ATP-dependent protein folding chaperone"/>
    <property type="evidence" value="ECO:0007669"/>
    <property type="project" value="InterPro"/>
</dbReference>
<sequence length="182" mass="20339">MLKRLKPFLWPEDESDADEPEKGAFGSRGHLGRSSKSLLLGIRVHPLLGLPVHLHLVHYLHLPHRLVFMHLANQFLRNHGGNKRVSGNFLWRHQKMAVLVVRAGPKKISYGRECREALQAGIDKLADAVSLTLGPKGRNVVLFESEKLRVINDGVTIAQAIELSDAIENVGARLMQEVIHCC</sequence>
<dbReference type="PANTHER" id="PTHR45633">
    <property type="entry name" value="60 KDA HEAT SHOCK PROTEIN, MITOCHONDRIAL"/>
    <property type="match status" value="1"/>
</dbReference>
<keyword evidence="6" id="KW-1185">Reference proteome</keyword>
<evidence type="ECO:0000256" key="3">
    <source>
        <dbReference type="ARBA" id="ARBA00022840"/>
    </source>
</evidence>
<dbReference type="SUPFAM" id="SSF48592">
    <property type="entry name" value="GroEL equatorial domain-like"/>
    <property type="match status" value="1"/>
</dbReference>
<dbReference type="Proteomes" id="UP001168877">
    <property type="component" value="Unassembled WGS sequence"/>
</dbReference>
<keyword evidence="2" id="KW-0547">Nucleotide-binding</keyword>
<dbReference type="InterPro" id="IPR017998">
    <property type="entry name" value="Chaperone_TCP-1"/>
</dbReference>
<dbReference type="EMBL" id="JAUESC010000385">
    <property type="protein sequence ID" value="KAK0579021.1"/>
    <property type="molecule type" value="Genomic_DNA"/>
</dbReference>
<dbReference type="AlphaFoldDB" id="A0AA39RSI4"/>
<keyword evidence="3" id="KW-0067">ATP-binding</keyword>
<name>A0AA39RSI4_ACESA</name>
<gene>
    <name evidence="5" type="ORF">LWI29_019767</name>
</gene>
<dbReference type="PRINTS" id="PR00304">
    <property type="entry name" value="TCOMPLEXTCP1"/>
</dbReference>
<comment type="caution">
    <text evidence="5">The sequence shown here is derived from an EMBL/GenBank/DDBJ whole genome shotgun (WGS) entry which is preliminary data.</text>
</comment>
<organism evidence="5 6">
    <name type="scientific">Acer saccharum</name>
    <name type="common">Sugar maple</name>
    <dbReference type="NCBI Taxonomy" id="4024"/>
    <lineage>
        <taxon>Eukaryota</taxon>
        <taxon>Viridiplantae</taxon>
        <taxon>Streptophyta</taxon>
        <taxon>Embryophyta</taxon>
        <taxon>Tracheophyta</taxon>
        <taxon>Spermatophyta</taxon>
        <taxon>Magnoliopsida</taxon>
        <taxon>eudicotyledons</taxon>
        <taxon>Gunneridae</taxon>
        <taxon>Pentapetalae</taxon>
        <taxon>rosids</taxon>
        <taxon>malvids</taxon>
        <taxon>Sapindales</taxon>
        <taxon>Sapindaceae</taxon>
        <taxon>Hippocastanoideae</taxon>
        <taxon>Acereae</taxon>
        <taxon>Acer</taxon>
    </lineage>
</organism>
<dbReference type="Gene3D" id="1.10.560.10">
    <property type="entry name" value="GroEL-like equatorial domain"/>
    <property type="match status" value="1"/>
</dbReference>
<dbReference type="GO" id="GO:0005524">
    <property type="term" value="F:ATP binding"/>
    <property type="evidence" value="ECO:0007669"/>
    <property type="project" value="UniProtKB-KW"/>
</dbReference>
<proteinExistence type="inferred from homology"/>
<accession>A0AA39RSI4</accession>
<protein>
    <submittedName>
        <fullName evidence="5">Uncharacterized protein</fullName>
    </submittedName>
</protein>
<comment type="similarity">
    <text evidence="1">Belongs to the chaperonin (HSP60) family.</text>
</comment>
<dbReference type="GO" id="GO:0042026">
    <property type="term" value="P:protein refolding"/>
    <property type="evidence" value="ECO:0007669"/>
    <property type="project" value="InterPro"/>
</dbReference>
<reference evidence="5" key="1">
    <citation type="journal article" date="2022" name="Plant J.">
        <title>Strategies of tolerance reflected in two North American maple genomes.</title>
        <authorList>
            <person name="McEvoy S.L."/>
            <person name="Sezen U.U."/>
            <person name="Trouern-Trend A."/>
            <person name="McMahon S.M."/>
            <person name="Schaberg P.G."/>
            <person name="Yang J."/>
            <person name="Wegrzyn J.L."/>
            <person name="Swenson N.G."/>
        </authorList>
    </citation>
    <scope>NUCLEOTIDE SEQUENCE</scope>
    <source>
        <strain evidence="5">NS2018</strain>
    </source>
</reference>
<dbReference type="InterPro" id="IPR001844">
    <property type="entry name" value="Cpn60/GroEL"/>
</dbReference>
<evidence type="ECO:0000256" key="2">
    <source>
        <dbReference type="ARBA" id="ARBA00022741"/>
    </source>
</evidence>
<evidence type="ECO:0000313" key="6">
    <source>
        <dbReference type="Proteomes" id="UP001168877"/>
    </source>
</evidence>
<reference evidence="5" key="2">
    <citation type="submission" date="2023-06" db="EMBL/GenBank/DDBJ databases">
        <authorList>
            <person name="Swenson N.G."/>
            <person name="Wegrzyn J.L."/>
            <person name="Mcevoy S.L."/>
        </authorList>
    </citation>
    <scope>NUCLEOTIDE SEQUENCE</scope>
    <source>
        <strain evidence="5">NS2018</strain>
        <tissue evidence="5">Leaf</tissue>
    </source>
</reference>
<dbReference type="InterPro" id="IPR027413">
    <property type="entry name" value="GROEL-like_equatorial_sf"/>
</dbReference>